<sequence>MADLDILGAKISSLDMVETVCALAAYIDVGRQQNKTLPLLHHIVTLNAEILYKAQDDSRLMDIINRAALVTPDGSGIVLAARELCGREIERVTGIDLMQELCRRAPSCGWSVYLLGAAPGVAEAAAHNLIEQYGVNVCGWHDGYFKPDELAWVLGEINAKKPDILFVGMGAPKQEFWIDENRDRLRVPLVIGVGGCFDVLSGNLKRAPLAFQRLGIEWLWRLLKEPWRFKRMMALPKFVLLVKREARKKRRLAAESVRQNVARKNADESKKDVKKDKKLPQ</sequence>
<feature type="compositionally biased region" description="Basic and acidic residues" evidence="6">
    <location>
        <begin position="264"/>
        <end position="281"/>
    </location>
</feature>
<reference evidence="7" key="2">
    <citation type="journal article" date="2021" name="PeerJ">
        <title>Extensive microbial diversity within the chicken gut microbiome revealed by metagenomics and culture.</title>
        <authorList>
            <person name="Gilroy R."/>
            <person name="Ravi A."/>
            <person name="Getino M."/>
            <person name="Pursley I."/>
            <person name="Horton D.L."/>
            <person name="Alikhan N.F."/>
            <person name="Baker D."/>
            <person name="Gharbi K."/>
            <person name="Hall N."/>
            <person name="Watson M."/>
            <person name="Adriaenssens E.M."/>
            <person name="Foster-Nyarko E."/>
            <person name="Jarju S."/>
            <person name="Secka A."/>
            <person name="Antonio M."/>
            <person name="Oren A."/>
            <person name="Chaudhuri R.R."/>
            <person name="La Ragione R."/>
            <person name="Hildebrand F."/>
            <person name="Pallen M.J."/>
        </authorList>
    </citation>
    <scope>NUCLEOTIDE SEQUENCE</scope>
    <source>
        <strain evidence="7">2830</strain>
    </source>
</reference>
<keyword evidence="2 5" id="KW-0808">Transferase</keyword>
<accession>A0A9D1HLJ6</accession>
<dbReference type="GO" id="GO:0071555">
    <property type="term" value="P:cell wall organization"/>
    <property type="evidence" value="ECO:0007669"/>
    <property type="project" value="UniProtKB-KW"/>
</dbReference>
<evidence type="ECO:0000256" key="6">
    <source>
        <dbReference type="SAM" id="MobiDB-lite"/>
    </source>
</evidence>
<dbReference type="InterPro" id="IPR004629">
    <property type="entry name" value="WecG_TagA_CpsF"/>
</dbReference>
<name>A0A9D1HLJ6_9FIRM</name>
<dbReference type="Pfam" id="PF03808">
    <property type="entry name" value="Glyco_tran_WecG"/>
    <property type="match status" value="1"/>
</dbReference>
<dbReference type="GO" id="GO:0019350">
    <property type="term" value="P:teichoic acid biosynthetic process"/>
    <property type="evidence" value="ECO:0007669"/>
    <property type="project" value="UniProtKB-UniRule"/>
</dbReference>
<gene>
    <name evidence="7" type="ORF">IAB00_02635</name>
</gene>
<feature type="region of interest" description="Disordered" evidence="6">
    <location>
        <begin position="256"/>
        <end position="281"/>
    </location>
</feature>
<evidence type="ECO:0000313" key="7">
    <source>
        <dbReference type="EMBL" id="HIU10128.1"/>
    </source>
</evidence>
<dbReference type="HAMAP" id="MF_02070">
    <property type="entry name" value="TagA_TarA"/>
    <property type="match status" value="1"/>
</dbReference>
<dbReference type="CDD" id="cd06533">
    <property type="entry name" value="Glyco_transf_WecG_TagA"/>
    <property type="match status" value="1"/>
</dbReference>
<dbReference type="NCBIfam" id="TIGR00696">
    <property type="entry name" value="wecG_tagA_cpsF"/>
    <property type="match status" value="1"/>
</dbReference>
<comment type="pathway">
    <text evidence="5">Cell wall biogenesis; teichoic acid biosynthesis.</text>
</comment>
<evidence type="ECO:0000256" key="1">
    <source>
        <dbReference type="ARBA" id="ARBA00022676"/>
    </source>
</evidence>
<evidence type="ECO:0000256" key="4">
    <source>
        <dbReference type="ARBA" id="ARBA00023316"/>
    </source>
</evidence>
<dbReference type="EMBL" id="DVMH01000017">
    <property type="protein sequence ID" value="HIU10128.1"/>
    <property type="molecule type" value="Genomic_DNA"/>
</dbReference>
<evidence type="ECO:0000256" key="2">
    <source>
        <dbReference type="ARBA" id="ARBA00022679"/>
    </source>
</evidence>
<reference evidence="7" key="1">
    <citation type="submission" date="2020-10" db="EMBL/GenBank/DDBJ databases">
        <authorList>
            <person name="Gilroy R."/>
        </authorList>
    </citation>
    <scope>NUCLEOTIDE SEQUENCE</scope>
    <source>
        <strain evidence="7">2830</strain>
    </source>
</reference>
<keyword evidence="3 5" id="KW-0777">Teichoic acid biosynthesis</keyword>
<evidence type="ECO:0000256" key="5">
    <source>
        <dbReference type="HAMAP-Rule" id="MF_02070"/>
    </source>
</evidence>
<dbReference type="PANTHER" id="PTHR34136:SF1">
    <property type="entry name" value="UDP-N-ACETYL-D-MANNOSAMINURONIC ACID TRANSFERASE"/>
    <property type="match status" value="1"/>
</dbReference>
<dbReference type="GO" id="GO:0047244">
    <property type="term" value="F:N-acetylglucosaminyldiphosphoundecaprenol N-acetyl-beta-D-mannosaminyltransferase activity"/>
    <property type="evidence" value="ECO:0007669"/>
    <property type="project" value="UniProtKB-UniRule"/>
</dbReference>
<evidence type="ECO:0000256" key="3">
    <source>
        <dbReference type="ARBA" id="ARBA00022944"/>
    </source>
</evidence>
<comment type="caution">
    <text evidence="7">The sequence shown here is derived from an EMBL/GenBank/DDBJ whole genome shotgun (WGS) entry which is preliminary data.</text>
</comment>
<dbReference type="Proteomes" id="UP000824124">
    <property type="component" value="Unassembled WGS sequence"/>
</dbReference>
<comment type="catalytic activity">
    <reaction evidence="5">
        <text>UDP-N-acetyl-alpha-D-mannosamine + N-acetyl-alpha-D-glucosaminyl-di-trans,octa-cis-undecaprenyl diphosphate = N-acetyl-beta-D-mannosaminyl-(1-&gt;4)-N-acetyl-alpha-D-glucosaminyl di-trans,octa-cis-undecaprenyl diphosphate + UDP + H(+)</text>
        <dbReference type="Rhea" id="RHEA:16053"/>
        <dbReference type="ChEBI" id="CHEBI:15378"/>
        <dbReference type="ChEBI" id="CHEBI:58223"/>
        <dbReference type="ChEBI" id="CHEBI:62959"/>
        <dbReference type="ChEBI" id="CHEBI:68623"/>
        <dbReference type="ChEBI" id="CHEBI:132210"/>
        <dbReference type="EC" id="2.4.1.187"/>
    </reaction>
</comment>
<dbReference type="EC" id="2.4.1.187" evidence="5"/>
<organism evidence="7 8">
    <name type="scientific">Candidatus Avidehalobacter gallistercoris</name>
    <dbReference type="NCBI Taxonomy" id="2840694"/>
    <lineage>
        <taxon>Bacteria</taxon>
        <taxon>Bacillati</taxon>
        <taxon>Bacillota</taxon>
        <taxon>Clostridia</taxon>
        <taxon>Eubacteriales</taxon>
        <taxon>Peptococcaceae</taxon>
        <taxon>Peptococcaceae incertae sedis</taxon>
        <taxon>Candidatus Avidehalobacter</taxon>
    </lineage>
</organism>
<keyword evidence="4 5" id="KW-0961">Cell wall biogenesis/degradation</keyword>
<evidence type="ECO:0000313" key="8">
    <source>
        <dbReference type="Proteomes" id="UP000824124"/>
    </source>
</evidence>
<keyword evidence="1 5" id="KW-0328">Glycosyltransferase</keyword>
<dbReference type="AlphaFoldDB" id="A0A9D1HLJ6"/>
<protein>
    <recommendedName>
        <fullName evidence="5">N-acetylglucosaminyldiphosphoundecaprenol N-acetyl-beta-D-mannosaminyltransferase</fullName>
        <ecNumber evidence="5">2.4.1.187</ecNumber>
    </recommendedName>
    <alternativeName>
        <fullName evidence="5">N-acetylmannosaminyltransferase</fullName>
    </alternativeName>
    <alternativeName>
        <fullName evidence="5">UDP-N-acetylmannosamine transferase</fullName>
    </alternativeName>
    <alternativeName>
        <fullName evidence="5">UDP-N-acetylmannosamine:N-acetylglucosaminyl pyrophosphorylundecaprenol N-acetylmannosaminyltransferase</fullName>
    </alternativeName>
</protein>
<dbReference type="PANTHER" id="PTHR34136">
    <property type="match status" value="1"/>
</dbReference>
<comment type="function">
    <text evidence="5">Catalyzes the conversion of GlcNAc-PP-undecaprenol into ManNAc-GlcNAc-PP-undecaprenol, the first committed lipid intermediate in the de novo synthesis of teichoic acid.</text>
</comment>
<dbReference type="InterPro" id="IPR034714">
    <property type="entry name" value="TagA_TarA"/>
</dbReference>
<proteinExistence type="inferred from homology"/>
<comment type="similarity">
    <text evidence="5">Belongs to the glycosyltransferase 26 family. TagA/TarA subfamily.</text>
</comment>